<dbReference type="SUPFAM" id="SSF46934">
    <property type="entry name" value="UBA-like"/>
    <property type="match status" value="1"/>
</dbReference>
<dbReference type="PANTHER" id="PTHR11741:SF0">
    <property type="entry name" value="ELONGATION FACTOR TS, MITOCHONDRIAL"/>
    <property type="match status" value="1"/>
</dbReference>
<evidence type="ECO:0000256" key="2">
    <source>
        <dbReference type="ARBA" id="ARBA00022768"/>
    </source>
</evidence>
<dbReference type="EMBL" id="JAFCMP010000168">
    <property type="protein sequence ID" value="KAG5184340.1"/>
    <property type="molecule type" value="Genomic_DNA"/>
</dbReference>
<proteinExistence type="inferred from homology"/>
<evidence type="ECO:0000256" key="1">
    <source>
        <dbReference type="ARBA" id="ARBA00005532"/>
    </source>
</evidence>
<dbReference type="Gene3D" id="1.10.286.20">
    <property type="match status" value="1"/>
</dbReference>
<dbReference type="NCBIfam" id="TIGR00116">
    <property type="entry name" value="tsf"/>
    <property type="match status" value="1"/>
</dbReference>
<sequence>MSAQPKPKVSTARVKELRDASGAPIVDCMKALSAEGVDGDLERAFTWLRQRGVAKASAMAGRTAQEGLVCVAASADATLAVLVEVNSETDFVARNARFHALASDAARTALSIAAAQQQQQQQQRCSFELDVEALLAAQVPGSDGVALRDALADAVGAIRENIRVRRAHALRADAVGAYVHGAVGEGMGRAAALVALDVDSGSGGGEHAEVVAAAGKALAMHCVAARPRFLDRGAVPEDVLAKERGIVTGQVKDSGKPEAIVAKMVEGRMGKFFAEATLLGQPHMIEEGNPKVEAHMQALSKRIGGSVRVTGFARFAIGEEGACS</sequence>
<comment type="function">
    <text evidence="4 5">Associates with the EF-Tu.GDP complex and induces the exchange of GDP to GTP. It remains bound to the aminoacyl-tRNA.EF-Tu.GTP complex up to the GTP hydrolysis stage on the ribosome.</text>
</comment>
<evidence type="ECO:0000256" key="4">
    <source>
        <dbReference type="HAMAP-Rule" id="MF_03135"/>
    </source>
</evidence>
<evidence type="ECO:0000313" key="8">
    <source>
        <dbReference type="Proteomes" id="UP000664859"/>
    </source>
</evidence>
<name>A0A835Z3H1_9STRA</name>
<evidence type="ECO:0000256" key="5">
    <source>
        <dbReference type="RuleBase" id="RU000642"/>
    </source>
</evidence>
<comment type="similarity">
    <text evidence="1 4 5">Belongs to the EF-Ts family.</text>
</comment>
<dbReference type="GO" id="GO:0005739">
    <property type="term" value="C:mitochondrion"/>
    <property type="evidence" value="ECO:0007669"/>
    <property type="project" value="UniProtKB-SubCell"/>
</dbReference>
<evidence type="ECO:0000259" key="6">
    <source>
        <dbReference type="Pfam" id="PF00889"/>
    </source>
</evidence>
<keyword evidence="2 4" id="KW-0251">Elongation factor</keyword>
<dbReference type="PROSITE" id="PS01127">
    <property type="entry name" value="EF_TS_2"/>
    <property type="match status" value="1"/>
</dbReference>
<comment type="subcellular location">
    <subcellularLocation>
        <location evidence="4">Mitochondrion</location>
    </subcellularLocation>
</comment>
<dbReference type="Gene3D" id="3.30.479.20">
    <property type="entry name" value="Elongation factor Ts, dimerisation domain"/>
    <property type="match status" value="2"/>
</dbReference>
<dbReference type="Gene3D" id="1.10.8.10">
    <property type="entry name" value="DNA helicase RuvA subunit, C-terminal domain"/>
    <property type="match status" value="1"/>
</dbReference>
<dbReference type="CDD" id="cd14275">
    <property type="entry name" value="UBA_EF-Ts"/>
    <property type="match status" value="1"/>
</dbReference>
<dbReference type="FunFam" id="1.10.286.20:FF:000001">
    <property type="entry name" value="Elongation factor Ts"/>
    <property type="match status" value="1"/>
</dbReference>
<accession>A0A835Z3H1</accession>
<dbReference type="InterPro" id="IPR014039">
    <property type="entry name" value="Transl_elong_EFTs/EF1B_dimer"/>
</dbReference>
<reference evidence="7" key="1">
    <citation type="submission" date="2021-02" db="EMBL/GenBank/DDBJ databases">
        <title>First Annotated Genome of the Yellow-green Alga Tribonema minus.</title>
        <authorList>
            <person name="Mahan K.M."/>
        </authorList>
    </citation>
    <scope>NUCLEOTIDE SEQUENCE</scope>
    <source>
        <strain evidence="7">UTEX B ZZ1240</strain>
    </source>
</reference>
<dbReference type="Proteomes" id="UP000664859">
    <property type="component" value="Unassembled WGS sequence"/>
</dbReference>
<comment type="caution">
    <text evidence="7">The sequence shown here is derived from an EMBL/GenBank/DDBJ whole genome shotgun (WGS) entry which is preliminary data.</text>
</comment>
<dbReference type="PANTHER" id="PTHR11741">
    <property type="entry name" value="ELONGATION FACTOR TS"/>
    <property type="match status" value="1"/>
</dbReference>
<dbReference type="HAMAP" id="MF_00050">
    <property type="entry name" value="EF_Ts"/>
    <property type="match status" value="1"/>
</dbReference>
<organism evidence="7 8">
    <name type="scientific">Tribonema minus</name>
    <dbReference type="NCBI Taxonomy" id="303371"/>
    <lineage>
        <taxon>Eukaryota</taxon>
        <taxon>Sar</taxon>
        <taxon>Stramenopiles</taxon>
        <taxon>Ochrophyta</taxon>
        <taxon>PX clade</taxon>
        <taxon>Xanthophyceae</taxon>
        <taxon>Tribonematales</taxon>
        <taxon>Tribonemataceae</taxon>
        <taxon>Tribonema</taxon>
    </lineage>
</organism>
<dbReference type="InterPro" id="IPR018101">
    <property type="entry name" value="Transl_elong_Ts_CS"/>
</dbReference>
<gene>
    <name evidence="7" type="ORF">JKP88DRAFT_257502</name>
</gene>
<dbReference type="Pfam" id="PF00889">
    <property type="entry name" value="EF_TS"/>
    <property type="match status" value="1"/>
</dbReference>
<dbReference type="InterPro" id="IPR001816">
    <property type="entry name" value="Transl_elong_EFTs/EF1B"/>
</dbReference>
<dbReference type="FunFam" id="1.10.8.10:FF:000001">
    <property type="entry name" value="Elongation factor Ts"/>
    <property type="match status" value="1"/>
</dbReference>
<feature type="domain" description="Translation elongation factor EFTs/EF1B dimerisation" evidence="6">
    <location>
        <begin position="80"/>
        <end position="319"/>
    </location>
</feature>
<keyword evidence="8" id="KW-1185">Reference proteome</keyword>
<evidence type="ECO:0000313" key="7">
    <source>
        <dbReference type="EMBL" id="KAG5184340.1"/>
    </source>
</evidence>
<dbReference type="AlphaFoldDB" id="A0A835Z3H1"/>
<dbReference type="GO" id="GO:0003746">
    <property type="term" value="F:translation elongation factor activity"/>
    <property type="evidence" value="ECO:0007669"/>
    <property type="project" value="UniProtKB-UniRule"/>
</dbReference>
<keyword evidence="4" id="KW-0496">Mitochondrion</keyword>
<protein>
    <recommendedName>
        <fullName evidence="4">Elongation factor Ts, mitochondrial</fullName>
        <shortName evidence="4">EF-Ts</shortName>
        <shortName evidence="4">EF-TsMt</shortName>
    </recommendedName>
</protein>
<keyword evidence="3 4" id="KW-0648">Protein biosynthesis</keyword>
<dbReference type="InterPro" id="IPR009060">
    <property type="entry name" value="UBA-like_sf"/>
</dbReference>
<dbReference type="InterPro" id="IPR036402">
    <property type="entry name" value="EF-Ts_dimer_sf"/>
</dbReference>
<dbReference type="SUPFAM" id="SSF54713">
    <property type="entry name" value="Elongation factor Ts (EF-Ts), dimerisation domain"/>
    <property type="match status" value="2"/>
</dbReference>
<dbReference type="OrthoDB" id="277235at2759"/>
<evidence type="ECO:0000256" key="3">
    <source>
        <dbReference type="ARBA" id="ARBA00022917"/>
    </source>
</evidence>
<dbReference type="GO" id="GO:0070125">
    <property type="term" value="P:mitochondrial translational elongation"/>
    <property type="evidence" value="ECO:0007669"/>
    <property type="project" value="TreeGrafter"/>
</dbReference>